<dbReference type="SUPFAM" id="SSF57196">
    <property type="entry name" value="EGF/Laminin"/>
    <property type="match status" value="1"/>
</dbReference>
<dbReference type="PROSITE" id="PS00022">
    <property type="entry name" value="EGF_1"/>
    <property type="match status" value="1"/>
</dbReference>
<evidence type="ECO:0000256" key="8">
    <source>
        <dbReference type="SAM" id="Phobius"/>
    </source>
</evidence>
<dbReference type="GO" id="GO:0005154">
    <property type="term" value="F:epidermal growth factor receptor binding"/>
    <property type="evidence" value="ECO:0000318"/>
    <property type="project" value="GO_Central"/>
</dbReference>
<evidence type="ECO:0000259" key="10">
    <source>
        <dbReference type="PROSITE" id="PS50026"/>
    </source>
</evidence>
<keyword evidence="9" id="KW-0732">Signal</keyword>
<sequence length="184" mass="19534">MVPSAGELAWIGLGILLAACQALENTTSALSGAPVPAAVRSHFNECPDSHSQFCFHGTCRFLVEENKPACKCHLGFMGERCEHADLLAVVAATQKKQTITALLVVSVLASVTLAAACVLIHCCQIRRPLEWCRAVSCRQEKPSVLLKGRGASCCRSETGEPQCGRDLLARVPRAGKAVSPLGPL</sequence>
<dbReference type="Proteomes" id="UP000002279">
    <property type="component" value="Chromosome 5"/>
</dbReference>
<comment type="subcellular location">
    <subcellularLocation>
        <location evidence="1">Secreted</location>
        <location evidence="1">Extracellular space</location>
    </subcellularLocation>
</comment>
<dbReference type="PANTHER" id="PTHR10740:SF1">
    <property type="entry name" value="PROTRANSFORMING GROWTH FACTOR ALPHA"/>
    <property type="match status" value="1"/>
</dbReference>
<keyword evidence="5 7" id="KW-1015">Disulfide bond</keyword>
<feature type="signal peptide" evidence="9">
    <location>
        <begin position="1"/>
        <end position="22"/>
    </location>
</feature>
<feature type="transmembrane region" description="Helical" evidence="8">
    <location>
        <begin position="99"/>
        <end position="123"/>
    </location>
</feature>
<dbReference type="GeneTree" id="ENSGT00940000160058"/>
<dbReference type="FunCoup" id="A0A6I8NIZ1">
    <property type="interactions" value="695"/>
</dbReference>
<dbReference type="GO" id="GO:0031410">
    <property type="term" value="C:cytoplasmic vesicle"/>
    <property type="evidence" value="ECO:0007669"/>
    <property type="project" value="Ensembl"/>
</dbReference>
<dbReference type="OMA" id="WSACCLA"/>
<feature type="domain" description="EGF-like" evidence="10">
    <location>
        <begin position="42"/>
        <end position="82"/>
    </location>
</feature>
<dbReference type="AlphaFoldDB" id="A0A6I8NIZ1"/>
<dbReference type="PROSITE" id="PS01186">
    <property type="entry name" value="EGF_2"/>
    <property type="match status" value="1"/>
</dbReference>
<evidence type="ECO:0000256" key="2">
    <source>
        <dbReference type="ARBA" id="ARBA00022525"/>
    </source>
</evidence>
<reference evidence="11 12" key="1">
    <citation type="journal article" date="2008" name="Nature">
        <title>Genome analysis of the platypus reveals unique signatures of evolution.</title>
        <authorList>
            <person name="Warren W.C."/>
            <person name="Hillier L.W."/>
            <person name="Marshall Graves J.A."/>
            <person name="Birney E."/>
            <person name="Ponting C.P."/>
            <person name="Grutzner F."/>
            <person name="Belov K."/>
            <person name="Miller W."/>
            <person name="Clarke L."/>
            <person name="Chinwalla A.T."/>
            <person name="Yang S.P."/>
            <person name="Heger A."/>
            <person name="Locke D.P."/>
            <person name="Miethke P."/>
            <person name="Waters P.D."/>
            <person name="Veyrunes F."/>
            <person name="Fulton L."/>
            <person name="Fulton B."/>
            <person name="Graves T."/>
            <person name="Wallis J."/>
            <person name="Puente X.S."/>
            <person name="Lopez-Otin C."/>
            <person name="Ordonez G.R."/>
            <person name="Eichler E.E."/>
            <person name="Chen L."/>
            <person name="Cheng Z."/>
            <person name="Deakin J.E."/>
            <person name="Alsop A."/>
            <person name="Thompson K."/>
            <person name="Kirby P."/>
            <person name="Papenfuss A.T."/>
            <person name="Wakefield M.J."/>
            <person name="Olender T."/>
            <person name="Lancet D."/>
            <person name="Huttley G.A."/>
            <person name="Smit A.F."/>
            <person name="Pask A."/>
            <person name="Temple-Smith P."/>
            <person name="Batzer M.A."/>
            <person name="Walker J.A."/>
            <person name="Konkel M.K."/>
            <person name="Harris R.S."/>
            <person name="Whittington C.M."/>
            <person name="Wong E.S."/>
            <person name="Gemmell N.J."/>
            <person name="Buschiazzo E."/>
            <person name="Vargas Jentzsch I.M."/>
            <person name="Merkel A."/>
            <person name="Schmitz J."/>
            <person name="Zemann A."/>
            <person name="Churakov G."/>
            <person name="Kriegs J.O."/>
            <person name="Brosius J."/>
            <person name="Murchison E.P."/>
            <person name="Sachidanandam R."/>
            <person name="Smith C."/>
            <person name="Hannon G.J."/>
            <person name="Tsend-Ayush E."/>
            <person name="McMillan D."/>
            <person name="Attenborough R."/>
            <person name="Rens W."/>
            <person name="Ferguson-Smith M."/>
            <person name="Lefevre C.M."/>
            <person name="Sharp J.A."/>
            <person name="Nicholas K.R."/>
            <person name="Ray D.A."/>
            <person name="Kube M."/>
            <person name="Reinhardt R."/>
            <person name="Pringle T.H."/>
            <person name="Taylor J."/>
            <person name="Jones R.C."/>
            <person name="Nixon B."/>
            <person name="Dacheux J.L."/>
            <person name="Niwa H."/>
            <person name="Sekita Y."/>
            <person name="Huang X."/>
            <person name="Stark A."/>
            <person name="Kheradpour P."/>
            <person name="Kellis M."/>
            <person name="Flicek P."/>
            <person name="Chen Y."/>
            <person name="Webber C."/>
            <person name="Hardison R."/>
            <person name="Nelson J."/>
            <person name="Hallsworth-Pepin K."/>
            <person name="Delehaunty K."/>
            <person name="Markovic C."/>
            <person name="Minx P."/>
            <person name="Feng Y."/>
            <person name="Kremitzki C."/>
            <person name="Mitreva M."/>
            <person name="Glasscock J."/>
            <person name="Wylie T."/>
            <person name="Wohldmann P."/>
            <person name="Thiru P."/>
            <person name="Nhan M.N."/>
            <person name="Pohl C.S."/>
            <person name="Smith S.M."/>
            <person name="Hou S."/>
            <person name="Nefedov M."/>
            <person name="de Jong P.J."/>
            <person name="Renfree M.B."/>
            <person name="Mardis E.R."/>
            <person name="Wilson R.K."/>
        </authorList>
    </citation>
    <scope>NUCLEOTIDE SEQUENCE [LARGE SCALE GENOMIC DNA]</scope>
    <source>
        <strain evidence="11 12">Glennie</strain>
    </source>
</reference>
<dbReference type="Gene3D" id="2.10.25.10">
    <property type="entry name" value="Laminin"/>
    <property type="match status" value="1"/>
</dbReference>
<reference evidence="11" key="2">
    <citation type="submission" date="2025-08" db="UniProtKB">
        <authorList>
            <consortium name="Ensembl"/>
        </authorList>
    </citation>
    <scope>IDENTIFICATION</scope>
    <source>
        <strain evidence="11">Glennie</strain>
    </source>
</reference>
<reference evidence="11" key="3">
    <citation type="submission" date="2025-09" db="UniProtKB">
        <authorList>
            <consortium name="Ensembl"/>
        </authorList>
    </citation>
    <scope>IDENTIFICATION</scope>
    <source>
        <strain evidence="11">Glennie</strain>
    </source>
</reference>
<dbReference type="GO" id="GO:0016323">
    <property type="term" value="C:basolateral plasma membrane"/>
    <property type="evidence" value="ECO:0007669"/>
    <property type="project" value="Ensembl"/>
</dbReference>
<dbReference type="GO" id="GO:0008083">
    <property type="term" value="F:growth factor activity"/>
    <property type="evidence" value="ECO:0000318"/>
    <property type="project" value="GO_Central"/>
</dbReference>
<keyword evidence="3 7" id="KW-0245">EGF-like domain</keyword>
<name>A0A6I8NIZ1_ORNAN</name>
<dbReference type="GO" id="GO:0009986">
    <property type="term" value="C:cell surface"/>
    <property type="evidence" value="ECO:0007669"/>
    <property type="project" value="Ensembl"/>
</dbReference>
<dbReference type="SMART" id="SM00181">
    <property type="entry name" value="EGF"/>
    <property type="match status" value="1"/>
</dbReference>
<dbReference type="PANTHER" id="PTHR10740">
    <property type="entry name" value="TRANSFORMING GROWTH FACTOR ALPHA"/>
    <property type="match status" value="1"/>
</dbReference>
<feature type="chain" id="PRO_5026297263" evidence="9">
    <location>
        <begin position="23"/>
        <end position="184"/>
    </location>
</feature>
<dbReference type="GO" id="GO:0050679">
    <property type="term" value="P:positive regulation of epithelial cell proliferation"/>
    <property type="evidence" value="ECO:0007669"/>
    <property type="project" value="Ensembl"/>
</dbReference>
<dbReference type="GO" id="GO:0038134">
    <property type="term" value="P:ERBB2-EGFR signaling pathway"/>
    <property type="evidence" value="ECO:0007669"/>
    <property type="project" value="Ensembl"/>
</dbReference>
<evidence type="ECO:0000256" key="7">
    <source>
        <dbReference type="PROSITE-ProRule" id="PRU00076"/>
    </source>
</evidence>
<keyword evidence="8" id="KW-0812">Transmembrane</keyword>
<dbReference type="GO" id="GO:0051781">
    <property type="term" value="P:positive regulation of cell division"/>
    <property type="evidence" value="ECO:0007669"/>
    <property type="project" value="UniProtKB-KW"/>
</dbReference>
<dbReference type="PRINTS" id="PR00009">
    <property type="entry name" value="EGFTGF"/>
</dbReference>
<dbReference type="GO" id="GO:0048471">
    <property type="term" value="C:perinuclear region of cytoplasm"/>
    <property type="evidence" value="ECO:0007669"/>
    <property type="project" value="Ensembl"/>
</dbReference>
<dbReference type="Ensembl" id="ENSOANT00000061058.1">
    <property type="protein sequence ID" value="ENSOANP00000041184.1"/>
    <property type="gene ID" value="ENSOANG00000045751.1"/>
</dbReference>
<evidence type="ECO:0000256" key="1">
    <source>
        <dbReference type="ARBA" id="ARBA00004239"/>
    </source>
</evidence>
<evidence type="ECO:0000256" key="5">
    <source>
        <dbReference type="ARBA" id="ARBA00023157"/>
    </source>
</evidence>
<gene>
    <name evidence="11" type="primary">TGFA</name>
</gene>
<dbReference type="InterPro" id="IPR000742">
    <property type="entry name" value="EGF"/>
</dbReference>
<evidence type="ECO:0000313" key="11">
    <source>
        <dbReference type="Ensembl" id="ENSOANP00000041184.1"/>
    </source>
</evidence>
<proteinExistence type="predicted"/>
<dbReference type="InParanoid" id="A0A6I8NIZ1"/>
<keyword evidence="12" id="KW-1185">Reference proteome</keyword>
<keyword evidence="8" id="KW-1133">Transmembrane helix</keyword>
<evidence type="ECO:0000256" key="9">
    <source>
        <dbReference type="SAM" id="SignalP"/>
    </source>
</evidence>
<evidence type="ECO:0000256" key="3">
    <source>
        <dbReference type="ARBA" id="ARBA00022536"/>
    </source>
</evidence>
<accession>A0A6I8NIZ1</accession>
<dbReference type="GO" id="GO:0005615">
    <property type="term" value="C:extracellular space"/>
    <property type="evidence" value="ECO:0000318"/>
    <property type="project" value="GO_Central"/>
</dbReference>
<dbReference type="GO" id="GO:0043410">
    <property type="term" value="P:positive regulation of MAPK cascade"/>
    <property type="evidence" value="ECO:0007669"/>
    <property type="project" value="Ensembl"/>
</dbReference>
<keyword evidence="2" id="KW-0964">Secreted</keyword>
<dbReference type="FunFam" id="2.10.25.10:FF:000182">
    <property type="entry name" value="Protransforming growth factor alpha"/>
    <property type="match status" value="1"/>
</dbReference>
<dbReference type="GO" id="GO:0045840">
    <property type="term" value="P:positive regulation of mitotic nuclear division"/>
    <property type="evidence" value="ECO:0000318"/>
    <property type="project" value="GO_Central"/>
</dbReference>
<dbReference type="PROSITE" id="PS50026">
    <property type="entry name" value="EGF_3"/>
    <property type="match status" value="1"/>
</dbReference>
<keyword evidence="6" id="KW-0497">Mitogen</keyword>
<dbReference type="GO" id="GO:0008284">
    <property type="term" value="P:positive regulation of cell population proliferation"/>
    <property type="evidence" value="ECO:0000318"/>
    <property type="project" value="GO_Central"/>
</dbReference>
<keyword evidence="8" id="KW-0472">Membrane</keyword>
<evidence type="ECO:0000313" key="12">
    <source>
        <dbReference type="Proteomes" id="UP000002279"/>
    </source>
</evidence>
<feature type="disulfide bond" evidence="7">
    <location>
        <begin position="72"/>
        <end position="81"/>
    </location>
</feature>
<organism evidence="11 12">
    <name type="scientific">Ornithorhynchus anatinus</name>
    <name type="common">Duckbill platypus</name>
    <dbReference type="NCBI Taxonomy" id="9258"/>
    <lineage>
        <taxon>Eukaryota</taxon>
        <taxon>Metazoa</taxon>
        <taxon>Chordata</taxon>
        <taxon>Craniata</taxon>
        <taxon>Vertebrata</taxon>
        <taxon>Euteleostomi</taxon>
        <taxon>Mammalia</taxon>
        <taxon>Monotremata</taxon>
        <taxon>Ornithorhynchidae</taxon>
        <taxon>Ornithorhynchus</taxon>
    </lineage>
</organism>
<comment type="caution">
    <text evidence="7">Lacks conserved residue(s) required for the propagation of feature annotation.</text>
</comment>
<keyword evidence="4" id="KW-0339">Growth factor</keyword>
<dbReference type="GO" id="GO:0007173">
    <property type="term" value="P:epidermal growth factor receptor signaling pathway"/>
    <property type="evidence" value="ECO:0000318"/>
    <property type="project" value="GO_Central"/>
</dbReference>
<protein>
    <submittedName>
        <fullName evidence="11">Transforming growth factor alpha</fullName>
    </submittedName>
</protein>
<evidence type="ECO:0000256" key="4">
    <source>
        <dbReference type="ARBA" id="ARBA00023030"/>
    </source>
</evidence>
<evidence type="ECO:0000256" key="6">
    <source>
        <dbReference type="ARBA" id="ARBA00023246"/>
    </source>
</evidence>
<dbReference type="Bgee" id="ENSOANG00000045751">
    <property type="expression patterns" value="Expressed in cerebellum and 7 other cell types or tissues"/>
</dbReference>